<dbReference type="Proteomes" id="UP000656319">
    <property type="component" value="Unassembled WGS sequence"/>
</dbReference>
<reference evidence="2 3" key="1">
    <citation type="submission" date="2020-10" db="EMBL/GenBank/DDBJ databases">
        <authorList>
            <person name="Peeters C."/>
        </authorList>
    </citation>
    <scope>NUCLEOTIDE SEQUENCE [LARGE SCALE GENOMIC DNA]</scope>
    <source>
        <strain evidence="2 3">LMG 27952</strain>
    </source>
</reference>
<dbReference type="EMBL" id="CAJHCQ010000025">
    <property type="protein sequence ID" value="CAD6558497.1"/>
    <property type="molecule type" value="Genomic_DNA"/>
</dbReference>
<gene>
    <name evidence="2" type="ORF">LMG27952_06620</name>
</gene>
<sequence>MKMVTRDFLLGMVLGACSLAVQTSYAVTGVSSECAIGVAGKFAIKEYKNKMVSVCPADGGGDCLYTVTYGKTFVDSRIHLNSDHLNDYVIKDFSTGYGNDDVAHFMLFAQCRDGNFVQVVDDFFTTVKPDAMDRMTGWLKLRVTRDCYSESIGDTQERSYTIVFDPKRKKYGPPDSNPKLTHYCSDAELALPADSASTPE</sequence>
<evidence type="ECO:0000313" key="3">
    <source>
        <dbReference type="Proteomes" id="UP000656319"/>
    </source>
</evidence>
<protein>
    <submittedName>
        <fullName evidence="2">Uncharacterized protein</fullName>
    </submittedName>
</protein>
<evidence type="ECO:0000256" key="1">
    <source>
        <dbReference type="SAM" id="SignalP"/>
    </source>
</evidence>
<accession>A0ABN7IBU3</accession>
<name>A0ABN7IBU3_9BURK</name>
<keyword evidence="1" id="KW-0732">Signal</keyword>
<organism evidence="2 3">
    <name type="scientific">Paraburkholderia hiiakae</name>
    <dbReference type="NCBI Taxonomy" id="1081782"/>
    <lineage>
        <taxon>Bacteria</taxon>
        <taxon>Pseudomonadati</taxon>
        <taxon>Pseudomonadota</taxon>
        <taxon>Betaproteobacteria</taxon>
        <taxon>Burkholderiales</taxon>
        <taxon>Burkholderiaceae</taxon>
        <taxon>Paraburkholderia</taxon>
    </lineage>
</organism>
<keyword evidence="3" id="KW-1185">Reference proteome</keyword>
<proteinExistence type="predicted"/>
<comment type="caution">
    <text evidence="2">The sequence shown here is derived from an EMBL/GenBank/DDBJ whole genome shotgun (WGS) entry which is preliminary data.</text>
</comment>
<dbReference type="RefSeq" id="WP_201700081.1">
    <property type="nucleotide sequence ID" value="NZ_CAJHCQ010000025.1"/>
</dbReference>
<evidence type="ECO:0000313" key="2">
    <source>
        <dbReference type="EMBL" id="CAD6558497.1"/>
    </source>
</evidence>
<feature type="signal peptide" evidence="1">
    <location>
        <begin position="1"/>
        <end position="26"/>
    </location>
</feature>
<feature type="chain" id="PRO_5047002700" evidence="1">
    <location>
        <begin position="27"/>
        <end position="200"/>
    </location>
</feature>